<dbReference type="CDD" id="cd22744">
    <property type="entry name" value="OTU"/>
    <property type="match status" value="1"/>
</dbReference>
<proteinExistence type="predicted"/>
<dbReference type="EMBL" id="MN739945">
    <property type="protein sequence ID" value="QHT79079.1"/>
    <property type="molecule type" value="Genomic_DNA"/>
</dbReference>
<dbReference type="InterPro" id="IPR003323">
    <property type="entry name" value="OTU_dom"/>
</dbReference>
<evidence type="ECO:0000259" key="1">
    <source>
        <dbReference type="PROSITE" id="PS50802"/>
    </source>
</evidence>
<name>A0A6C0HF00_9ZZZZ</name>
<sequence>MSSVFQTTITKVLGLAESYPGYARLKLQRDFFKDKPLLQHWNQFDIYVKNYFDTVIKNKQYETNPQKIEKETSYSSVKFTDEEKPIEKEFSNSRYIVIHTIGDGSCLLHALFLSLSKYYRALTNENKIKIVDYYRRNEFYNLFKENTTDKFNSLKTERNTVSKSNFRAFLEETHVTSFCSTYRINAIVLSTNLQFGKHYGIINSDDTIGDQQSNYSKFNKNGYPYIFLINHGQGHYSSVYLEKIRKFILTEEELFTYFPILCTNLSIGDNSEKIGRALERGEEPPGELTDADILKELERTPSRLYSLKIRGGKRRTRRCRPKLRTNFHYTPKFNR</sequence>
<protein>
    <recommendedName>
        <fullName evidence="1">OTU domain-containing protein</fullName>
    </recommendedName>
</protein>
<accession>A0A6C0HF00</accession>
<feature type="domain" description="OTU" evidence="1">
    <location>
        <begin position="95"/>
        <end position="242"/>
    </location>
</feature>
<organism evidence="2">
    <name type="scientific">viral metagenome</name>
    <dbReference type="NCBI Taxonomy" id="1070528"/>
    <lineage>
        <taxon>unclassified sequences</taxon>
        <taxon>metagenomes</taxon>
        <taxon>organismal metagenomes</taxon>
    </lineage>
</organism>
<reference evidence="2" key="1">
    <citation type="journal article" date="2020" name="Nature">
        <title>Giant virus diversity and host interactions through global metagenomics.</title>
        <authorList>
            <person name="Schulz F."/>
            <person name="Roux S."/>
            <person name="Paez-Espino D."/>
            <person name="Jungbluth S."/>
            <person name="Walsh D.A."/>
            <person name="Denef V.J."/>
            <person name="McMahon K.D."/>
            <person name="Konstantinidis K.T."/>
            <person name="Eloe-Fadrosh E.A."/>
            <person name="Kyrpides N.C."/>
            <person name="Woyke T."/>
        </authorList>
    </citation>
    <scope>NUCLEOTIDE SEQUENCE</scope>
    <source>
        <strain evidence="2">GVMAG-M-3300023179-97</strain>
    </source>
</reference>
<dbReference type="PROSITE" id="PS50802">
    <property type="entry name" value="OTU"/>
    <property type="match status" value="1"/>
</dbReference>
<dbReference type="Gene3D" id="3.90.70.80">
    <property type="match status" value="1"/>
</dbReference>
<dbReference type="AlphaFoldDB" id="A0A6C0HF00"/>
<evidence type="ECO:0000313" key="2">
    <source>
        <dbReference type="EMBL" id="QHT79079.1"/>
    </source>
</evidence>